<reference evidence="3" key="2">
    <citation type="journal article" date="2019" name="IMA Fungus">
        <title>Genome sequencing and comparison of five Tilletia species to identify candidate genes for the detection of regulated species infecting wheat.</title>
        <authorList>
            <person name="Nguyen H.D.T."/>
            <person name="Sultana T."/>
            <person name="Kesanakurti P."/>
            <person name="Hambleton S."/>
        </authorList>
    </citation>
    <scope>NUCLEOTIDE SEQUENCE</scope>
    <source>
        <strain evidence="3">DAOMC 236426</strain>
    </source>
</reference>
<gene>
    <name evidence="3" type="ORF">A4X06_0g5087</name>
</gene>
<feature type="domain" description="DUF6604" evidence="2">
    <location>
        <begin position="11"/>
        <end position="291"/>
    </location>
</feature>
<evidence type="ECO:0000259" key="2">
    <source>
        <dbReference type="Pfam" id="PF20253"/>
    </source>
</evidence>
<name>A0A8X7MR45_9BASI</name>
<comment type="caution">
    <text evidence="3">The sequence shown here is derived from an EMBL/GenBank/DDBJ whole genome shotgun (WGS) entry which is preliminary data.</text>
</comment>
<feature type="region of interest" description="Disordered" evidence="1">
    <location>
        <begin position="44"/>
        <end position="94"/>
    </location>
</feature>
<feature type="compositionally biased region" description="Low complexity" evidence="1">
    <location>
        <begin position="67"/>
        <end position="80"/>
    </location>
</feature>
<organism evidence="3 4">
    <name type="scientific">Tilletia controversa</name>
    <name type="common">dwarf bunt fungus</name>
    <dbReference type="NCBI Taxonomy" id="13291"/>
    <lineage>
        <taxon>Eukaryota</taxon>
        <taxon>Fungi</taxon>
        <taxon>Dikarya</taxon>
        <taxon>Basidiomycota</taxon>
        <taxon>Ustilaginomycotina</taxon>
        <taxon>Exobasidiomycetes</taxon>
        <taxon>Tilletiales</taxon>
        <taxon>Tilletiaceae</taxon>
        <taxon>Tilletia</taxon>
    </lineage>
</organism>
<protein>
    <recommendedName>
        <fullName evidence="2">DUF6604 domain-containing protein</fullName>
    </recommendedName>
</protein>
<accession>A0A8X7MR45</accession>
<evidence type="ECO:0000313" key="3">
    <source>
        <dbReference type="EMBL" id="KAE8246265.1"/>
    </source>
</evidence>
<dbReference type="Proteomes" id="UP000077684">
    <property type="component" value="Unassembled WGS sequence"/>
</dbReference>
<dbReference type="EMBL" id="LWDE02000594">
    <property type="protein sequence ID" value="KAE8246265.1"/>
    <property type="molecule type" value="Genomic_DNA"/>
</dbReference>
<dbReference type="PANTHER" id="PTHR38795:SF1">
    <property type="entry name" value="DUF6604 DOMAIN-CONTAINING PROTEIN"/>
    <property type="match status" value="1"/>
</dbReference>
<dbReference type="Pfam" id="PF20253">
    <property type="entry name" value="DUF6604"/>
    <property type="match status" value="1"/>
</dbReference>
<dbReference type="InterPro" id="IPR046539">
    <property type="entry name" value="DUF6604"/>
</dbReference>
<keyword evidence="4" id="KW-1185">Reference proteome</keyword>
<reference evidence="3" key="1">
    <citation type="submission" date="2016-04" db="EMBL/GenBank/DDBJ databases">
        <authorList>
            <person name="Nguyen H.D."/>
            <person name="Samba Siva P."/>
            <person name="Cullis J."/>
            <person name="Levesque C.A."/>
            <person name="Hambleton S."/>
        </authorList>
    </citation>
    <scope>NUCLEOTIDE SEQUENCE</scope>
    <source>
        <strain evidence="3">DAOMC 236426</strain>
    </source>
</reference>
<dbReference type="AlphaFoldDB" id="A0A8X7MR45"/>
<evidence type="ECO:0000256" key="1">
    <source>
        <dbReference type="SAM" id="MobiDB-lite"/>
    </source>
</evidence>
<sequence>MAAPQIRSKYQRYKHDTAQLTTWLCQAAVQAGYPLSEFVRVDAPTMTDKQRKQALKNSKKKAKAKAAKGGAAEPGAQEAPASKEEDGADEPAQAAGSQIFEGSYTLSTQQYVDIAKYLAGQGVQVSRELFGLLRRCVNDRVSVLKRFLGDEATETSTRKHAFFITVLQEVAAILRPAPQADTPADAAVDTATSLFGVLEVEEATDLPDVELPPPPKPKSSGTVVQRASFALADKQDAILHVLTFFDDVNSFREHIKGVWTRYGQREVDLITASYVTNVGIELLREQYNDVMANHWDHLDEPEMAMEGHIRKMFGLADHVLQMRNGKRLRPLPPELIDDRTEQRIWQDFMLTTVLYMENQVNLLHRTDVVYYVPEMQPLHDANASKRDLRFRDRWTQDKLWLDECLWEVYLMGKIRLEDSARGTRPFRLYDFDIISQELATELYQKQSYTLFSTICAQLLLDINQVLGPDTKRATNDLKAFCKETLATIKDYRASDPANKPKYFTQQSAADNICVELKFKVEAFGDDVDMLTSVKRPYYKAHHVPNHDRYRSFLWERHPVLCGILLFELSTRMRDLGLGVTNAWGHTWAAHHLYHAVKYLNRPLEWPDQDLLADIHGKEDMFRGRIPSTPEESYDSFLKVTGASLRLVKQQREELHNITALLKDKKTVRITEESVKGSKGLTSRTQIMRIFYERARGRDWDAARKKATDRPELVKIDLDLIASFLADIEWHKAKGRDRRMITQNSSLAAEDFREGFFKLSSRVDSKTYSTRQLMTTLEWAFQQDIPTLRFNYLAMHTRSYRVLKKVRSQLIPNMKLLRDPAYQVPDEGLINGGLPFVVEDIFQVTAMLQLHPGKVGLSPVLHEYPEKLIWDAGETMQAYLQQTGEGDVETRRRPG</sequence>
<proteinExistence type="predicted"/>
<dbReference type="PANTHER" id="PTHR38795">
    <property type="entry name" value="DUF6604 DOMAIN-CONTAINING PROTEIN"/>
    <property type="match status" value="1"/>
</dbReference>
<evidence type="ECO:0000313" key="4">
    <source>
        <dbReference type="Proteomes" id="UP000077684"/>
    </source>
</evidence>
<feature type="compositionally biased region" description="Basic residues" evidence="1">
    <location>
        <begin position="52"/>
        <end position="66"/>
    </location>
</feature>